<feature type="signal peptide" evidence="1">
    <location>
        <begin position="1"/>
        <end position="18"/>
    </location>
</feature>
<proteinExistence type="predicted"/>
<dbReference type="Proteomes" id="UP000186058">
    <property type="component" value="Unassembled WGS sequence"/>
</dbReference>
<dbReference type="RefSeq" id="WP_074107049.1">
    <property type="nucleotide sequence ID" value="NZ_LVWI01000030.1"/>
</dbReference>
<feature type="domain" description="TcaA protein NTF2-like" evidence="2">
    <location>
        <begin position="56"/>
        <end position="166"/>
    </location>
</feature>
<comment type="caution">
    <text evidence="3">The sequence shown here is derived from an EMBL/GenBank/DDBJ whole genome shotgun (WGS) entry which is preliminary data.</text>
</comment>
<dbReference type="PROSITE" id="PS51257">
    <property type="entry name" value="PROKAR_LIPOPROTEIN"/>
    <property type="match status" value="1"/>
</dbReference>
<sequence length="312" mass="36561">MRKTLVLVLFFCVFTACSSNDSFIDNTNRTSHVNRSDKSQENEIIFSENKPDNTMQKINKLINDYQINLVESINNNTFSIVEPNLLTNSNLYVSQKKLINNLFNRKITEKFISSYIYRAYYTDVNKYDVEATENIAINYPQKQGTSKEFHWIYSVEKVGETYFLSDIREWPNFKQDIEQRMGAVKTDGFYADELLGFYPKVLEDCLNTLDITEIKRISANDSVLKNIKSLMTSLLHKGSNFSVQMTILDYGELNYIYNVEFTISYTNMKDRKEIFTGNYQIELDEIRDEVTYDGYAVIKNIKELTDYKRGKR</sequence>
<dbReference type="InterPro" id="IPR054528">
    <property type="entry name" value="TcaA_5th"/>
</dbReference>
<dbReference type="EMBL" id="LVWI01000030">
    <property type="protein sequence ID" value="OKP88502.1"/>
    <property type="molecule type" value="Genomic_DNA"/>
</dbReference>
<reference evidence="3 4" key="1">
    <citation type="submission" date="2016-03" db="EMBL/GenBank/DDBJ databases">
        <authorList>
            <person name="Sant'Anna F.H."/>
            <person name="Ambrosini A."/>
            <person name="Souza R."/>
            <person name="Bach E."/>
            <person name="Fernandes G."/>
            <person name="Balsanelli E."/>
            <person name="Baura V.A."/>
            <person name="Souza E.M."/>
            <person name="Passaglia L."/>
        </authorList>
    </citation>
    <scope>NUCLEOTIDE SEQUENCE [LARGE SCALE GENOMIC DNA]</scope>
    <source>
        <strain evidence="3 4">P26E</strain>
    </source>
</reference>
<accession>A0ABX3ER41</accession>
<gene>
    <name evidence="3" type="ORF">A3844_07310</name>
</gene>
<evidence type="ECO:0000259" key="2">
    <source>
        <dbReference type="Pfam" id="PF22819"/>
    </source>
</evidence>
<name>A0ABX3ER41_9BACL</name>
<keyword evidence="1" id="KW-0732">Signal</keyword>
<protein>
    <recommendedName>
        <fullName evidence="2">TcaA protein NTF2-like domain-containing protein</fullName>
    </recommendedName>
</protein>
<evidence type="ECO:0000313" key="3">
    <source>
        <dbReference type="EMBL" id="OKP88502.1"/>
    </source>
</evidence>
<dbReference type="Pfam" id="PF22819">
    <property type="entry name" value="TcaA_5th"/>
    <property type="match status" value="1"/>
</dbReference>
<evidence type="ECO:0000313" key="4">
    <source>
        <dbReference type="Proteomes" id="UP000186058"/>
    </source>
</evidence>
<evidence type="ECO:0000256" key="1">
    <source>
        <dbReference type="SAM" id="SignalP"/>
    </source>
</evidence>
<organism evidence="3 4">
    <name type="scientific">Paenibacillus helianthi</name>
    <dbReference type="NCBI Taxonomy" id="1349432"/>
    <lineage>
        <taxon>Bacteria</taxon>
        <taxon>Bacillati</taxon>
        <taxon>Bacillota</taxon>
        <taxon>Bacilli</taxon>
        <taxon>Bacillales</taxon>
        <taxon>Paenibacillaceae</taxon>
        <taxon>Paenibacillus</taxon>
    </lineage>
</organism>
<keyword evidence="4" id="KW-1185">Reference proteome</keyword>
<feature type="chain" id="PRO_5046640048" description="TcaA protein NTF2-like domain-containing protein" evidence="1">
    <location>
        <begin position="19"/>
        <end position="312"/>
    </location>
</feature>